<dbReference type="EMBL" id="LTAO01000023">
    <property type="protein sequence ID" value="KYG29464.1"/>
    <property type="molecule type" value="Genomic_DNA"/>
</dbReference>
<dbReference type="SUPFAM" id="SSF46785">
    <property type="entry name" value="Winged helix' DNA-binding domain"/>
    <property type="match status" value="1"/>
</dbReference>
<evidence type="ECO:0000313" key="4">
    <source>
        <dbReference type="EMBL" id="KYG29464.1"/>
    </source>
</evidence>
<dbReference type="Pfam" id="PF13280">
    <property type="entry name" value="WYL"/>
    <property type="match status" value="1"/>
</dbReference>
<dbReference type="Pfam" id="PF08279">
    <property type="entry name" value="HTH_11"/>
    <property type="match status" value="1"/>
</dbReference>
<protein>
    <recommendedName>
        <fullName evidence="3">HTH deoR-type domain-containing protein</fullName>
    </recommendedName>
</protein>
<dbReference type="RefSeq" id="WP_061949263.1">
    <property type="nucleotide sequence ID" value="NZ_LTAO01000023.1"/>
</dbReference>
<dbReference type="PIRSF" id="PIRSF016838">
    <property type="entry name" value="PafC"/>
    <property type="match status" value="1"/>
</dbReference>
<dbReference type="InterPro" id="IPR036390">
    <property type="entry name" value="WH_DNA-bd_sf"/>
</dbReference>
<dbReference type="InterPro" id="IPR036388">
    <property type="entry name" value="WH-like_DNA-bd_sf"/>
</dbReference>
<feature type="domain" description="HTH deoR-type" evidence="3">
    <location>
        <begin position="2"/>
        <end position="57"/>
    </location>
</feature>
<accession>A0A162DFH2</accession>
<evidence type="ECO:0000313" key="5">
    <source>
        <dbReference type="Proteomes" id="UP000075806"/>
    </source>
</evidence>
<gene>
    <name evidence="4" type="ORF">AZF04_08045</name>
</gene>
<name>A0A162DFH2_9BACI</name>
<dbReference type="Pfam" id="PF25583">
    <property type="entry name" value="WCX"/>
    <property type="match status" value="1"/>
</dbReference>
<dbReference type="InterPro" id="IPR028349">
    <property type="entry name" value="PafC-like"/>
</dbReference>
<keyword evidence="2" id="KW-0804">Transcription</keyword>
<sequence>MRAERLLDMIILLQNRGRMTTKELADELHVSQRTILRDMDSLSLAGIPIYSKRGKYGGWEILNDYKLNLMNVKEEDLYSLIASPSEKVLNDLGVSSKKTIEVREKILSSLPTHTSDKTKFIWERIYMDTEGWRESKESLTYLGLVQTAVFESKQLRIIYKGYSGEEKEVFIMPLGLVIQNHNWYLVAKRGEEFRNYRISRILSATVLDIVFERPPHFQLKAYWEASKKRFIESLPQFPVEVEVNESILSRLTYTSKFVQLINKEQQPGGVVKAQLVFNDKQEALEYILGFGHQLKIISPTYLIEELIISAEQLLLQYK</sequence>
<dbReference type="Proteomes" id="UP000075806">
    <property type="component" value="Unassembled WGS sequence"/>
</dbReference>
<evidence type="ECO:0000256" key="2">
    <source>
        <dbReference type="ARBA" id="ARBA00023163"/>
    </source>
</evidence>
<reference evidence="4" key="1">
    <citation type="submission" date="2016-02" db="EMBL/GenBank/DDBJ databases">
        <title>Genome sequence of Bacillus trypoxylicola KCTC 13244(T).</title>
        <authorList>
            <person name="Jeong H."/>
            <person name="Park S.-H."/>
            <person name="Choi S.-K."/>
        </authorList>
    </citation>
    <scope>NUCLEOTIDE SEQUENCE [LARGE SCALE GENOMIC DNA]</scope>
    <source>
        <strain evidence="4">KCTC 13244</strain>
    </source>
</reference>
<dbReference type="PANTHER" id="PTHR34580:SF1">
    <property type="entry name" value="PROTEIN PAFC"/>
    <property type="match status" value="1"/>
</dbReference>
<dbReference type="OrthoDB" id="9815009at2"/>
<dbReference type="STRING" id="519424.AZF04_08045"/>
<dbReference type="InterPro" id="IPR026881">
    <property type="entry name" value="WYL_dom"/>
</dbReference>
<dbReference type="PROSITE" id="PS52050">
    <property type="entry name" value="WYL"/>
    <property type="match status" value="1"/>
</dbReference>
<dbReference type="Gene3D" id="1.10.10.10">
    <property type="entry name" value="Winged helix-like DNA-binding domain superfamily/Winged helix DNA-binding domain"/>
    <property type="match status" value="1"/>
</dbReference>
<evidence type="ECO:0000259" key="3">
    <source>
        <dbReference type="PROSITE" id="PS51000"/>
    </source>
</evidence>
<proteinExistence type="predicted"/>
<keyword evidence="1" id="KW-0805">Transcription regulation</keyword>
<dbReference type="InterPro" id="IPR013196">
    <property type="entry name" value="HTH_11"/>
</dbReference>
<evidence type="ECO:0000256" key="1">
    <source>
        <dbReference type="ARBA" id="ARBA00023015"/>
    </source>
</evidence>
<organism evidence="4 5">
    <name type="scientific">Alkalihalobacillus trypoxylicola</name>
    <dbReference type="NCBI Taxonomy" id="519424"/>
    <lineage>
        <taxon>Bacteria</taxon>
        <taxon>Bacillati</taxon>
        <taxon>Bacillota</taxon>
        <taxon>Bacilli</taxon>
        <taxon>Bacillales</taxon>
        <taxon>Bacillaceae</taxon>
        <taxon>Alkalihalobacillus</taxon>
    </lineage>
</organism>
<dbReference type="InterPro" id="IPR057727">
    <property type="entry name" value="WCX_dom"/>
</dbReference>
<dbReference type="InterPro" id="IPR051534">
    <property type="entry name" value="CBASS_pafABC_assoc_protein"/>
</dbReference>
<dbReference type="GO" id="GO:0003700">
    <property type="term" value="F:DNA-binding transcription factor activity"/>
    <property type="evidence" value="ECO:0007669"/>
    <property type="project" value="InterPro"/>
</dbReference>
<comment type="caution">
    <text evidence="4">The sequence shown here is derived from an EMBL/GenBank/DDBJ whole genome shotgun (WGS) entry which is preliminary data.</text>
</comment>
<dbReference type="PROSITE" id="PS51000">
    <property type="entry name" value="HTH_DEOR_2"/>
    <property type="match status" value="1"/>
</dbReference>
<keyword evidence="5" id="KW-1185">Reference proteome</keyword>
<dbReference type="AlphaFoldDB" id="A0A162DFH2"/>
<dbReference type="PANTHER" id="PTHR34580">
    <property type="match status" value="1"/>
</dbReference>
<dbReference type="InterPro" id="IPR001034">
    <property type="entry name" value="DeoR_HTH"/>
</dbReference>